<dbReference type="Pfam" id="PF01850">
    <property type="entry name" value="PIN"/>
    <property type="match status" value="1"/>
</dbReference>
<keyword evidence="4 8" id="KW-0479">Metal-binding</keyword>
<reference evidence="10" key="1">
    <citation type="submission" date="2023-03" db="EMBL/GenBank/DDBJ databases">
        <title>Lomoglobus Profundus gen. nov., sp. nov., a novel member of the phylum Verrucomicrobia, isolated from deep-marine sediment of South China Sea.</title>
        <authorList>
            <person name="Ahmad T."/>
            <person name="Ishaq S.E."/>
            <person name="Wang F."/>
        </authorList>
    </citation>
    <scope>NUCLEOTIDE SEQUENCE</scope>
    <source>
        <strain evidence="10">LMO-M01</strain>
    </source>
</reference>
<evidence type="ECO:0000256" key="3">
    <source>
        <dbReference type="ARBA" id="ARBA00022722"/>
    </source>
</evidence>
<dbReference type="PANTHER" id="PTHR33653:SF1">
    <property type="entry name" value="RIBONUCLEASE VAPC2"/>
    <property type="match status" value="1"/>
</dbReference>
<dbReference type="GO" id="GO:0090729">
    <property type="term" value="F:toxin activity"/>
    <property type="evidence" value="ECO:0007669"/>
    <property type="project" value="UniProtKB-KW"/>
</dbReference>
<evidence type="ECO:0000256" key="4">
    <source>
        <dbReference type="ARBA" id="ARBA00022723"/>
    </source>
</evidence>
<gene>
    <name evidence="8" type="primary">vapC</name>
    <name evidence="10" type="ORF">PXH66_18875</name>
</gene>
<dbReference type="AlphaFoldDB" id="A0AAE9ZUM4"/>
<organism evidence="10 11">
    <name type="scientific">Synoicihabitans lomoniglobus</name>
    <dbReference type="NCBI Taxonomy" id="2909285"/>
    <lineage>
        <taxon>Bacteria</taxon>
        <taxon>Pseudomonadati</taxon>
        <taxon>Verrucomicrobiota</taxon>
        <taxon>Opitutia</taxon>
        <taxon>Opitutales</taxon>
        <taxon>Opitutaceae</taxon>
        <taxon>Synoicihabitans</taxon>
    </lineage>
</organism>
<protein>
    <recommendedName>
        <fullName evidence="8">Ribonuclease VapC</fullName>
        <shortName evidence="8">RNase VapC</shortName>
        <ecNumber evidence="8">3.1.-.-</ecNumber>
    </recommendedName>
    <alternativeName>
        <fullName evidence="8">Toxin VapC</fullName>
    </alternativeName>
</protein>
<dbReference type="GO" id="GO:0016787">
    <property type="term" value="F:hydrolase activity"/>
    <property type="evidence" value="ECO:0007669"/>
    <property type="project" value="UniProtKB-KW"/>
</dbReference>
<evidence type="ECO:0000256" key="2">
    <source>
        <dbReference type="ARBA" id="ARBA00022649"/>
    </source>
</evidence>
<keyword evidence="2 8" id="KW-1277">Toxin-antitoxin system</keyword>
<dbReference type="Gene3D" id="3.40.50.1010">
    <property type="entry name" value="5'-nuclease"/>
    <property type="match status" value="1"/>
</dbReference>
<evidence type="ECO:0000256" key="8">
    <source>
        <dbReference type="HAMAP-Rule" id="MF_00265"/>
    </source>
</evidence>
<dbReference type="EMBL" id="CP119075">
    <property type="protein sequence ID" value="WED64407.1"/>
    <property type="molecule type" value="Genomic_DNA"/>
</dbReference>
<dbReference type="PANTHER" id="PTHR33653">
    <property type="entry name" value="RIBONUCLEASE VAPC2"/>
    <property type="match status" value="1"/>
</dbReference>
<dbReference type="InterPro" id="IPR050556">
    <property type="entry name" value="Type_II_TA_system_RNase"/>
</dbReference>
<dbReference type="GO" id="GO:0004540">
    <property type="term" value="F:RNA nuclease activity"/>
    <property type="evidence" value="ECO:0007669"/>
    <property type="project" value="InterPro"/>
</dbReference>
<evidence type="ECO:0000313" key="11">
    <source>
        <dbReference type="Proteomes" id="UP001218638"/>
    </source>
</evidence>
<keyword evidence="8" id="KW-0800">Toxin</keyword>
<dbReference type="GO" id="GO:0000287">
    <property type="term" value="F:magnesium ion binding"/>
    <property type="evidence" value="ECO:0007669"/>
    <property type="project" value="UniProtKB-UniRule"/>
</dbReference>
<keyword evidence="3 8" id="KW-0540">Nuclease</keyword>
<name>A0AAE9ZUM4_9BACT</name>
<evidence type="ECO:0000313" key="10">
    <source>
        <dbReference type="EMBL" id="WED64407.1"/>
    </source>
</evidence>
<dbReference type="InterPro" id="IPR002716">
    <property type="entry name" value="PIN_dom"/>
</dbReference>
<evidence type="ECO:0000256" key="5">
    <source>
        <dbReference type="ARBA" id="ARBA00022801"/>
    </source>
</evidence>
<proteinExistence type="inferred from homology"/>
<evidence type="ECO:0000256" key="6">
    <source>
        <dbReference type="ARBA" id="ARBA00022842"/>
    </source>
</evidence>
<dbReference type="InterPro" id="IPR029060">
    <property type="entry name" value="PIN-like_dom_sf"/>
</dbReference>
<evidence type="ECO:0000259" key="9">
    <source>
        <dbReference type="Pfam" id="PF01850"/>
    </source>
</evidence>
<dbReference type="SUPFAM" id="SSF88723">
    <property type="entry name" value="PIN domain-like"/>
    <property type="match status" value="1"/>
</dbReference>
<accession>A0AAE9ZUM4</accession>
<feature type="binding site" evidence="8">
    <location>
        <position position="86"/>
    </location>
    <ligand>
        <name>Mg(2+)</name>
        <dbReference type="ChEBI" id="CHEBI:18420"/>
    </ligand>
</feature>
<dbReference type="InterPro" id="IPR022907">
    <property type="entry name" value="VapC_family"/>
</dbReference>
<dbReference type="HAMAP" id="MF_00265">
    <property type="entry name" value="VapC_Nob1"/>
    <property type="match status" value="1"/>
</dbReference>
<comment type="similarity">
    <text evidence="7 8">Belongs to the PINc/VapC protein family.</text>
</comment>
<sequence length="121" mass="13566">MKAVIDSDVLIDYLQGVTAAREELIRYGRPCYSIISYMELLVGAQTTAERQAAEALLASLERVELSERVARRAVELRQNLRLKLPDAIVLASAETEGCILVTRNTRDFPANDPRVRFPYAV</sequence>
<evidence type="ECO:0000256" key="1">
    <source>
        <dbReference type="ARBA" id="ARBA00001946"/>
    </source>
</evidence>
<feature type="binding site" evidence="8">
    <location>
        <position position="6"/>
    </location>
    <ligand>
        <name>Mg(2+)</name>
        <dbReference type="ChEBI" id="CHEBI:18420"/>
    </ligand>
</feature>
<comment type="cofactor">
    <cofactor evidence="1 8">
        <name>Mg(2+)</name>
        <dbReference type="ChEBI" id="CHEBI:18420"/>
    </cofactor>
</comment>
<dbReference type="Proteomes" id="UP001218638">
    <property type="component" value="Chromosome"/>
</dbReference>
<dbReference type="CDD" id="cd18737">
    <property type="entry name" value="PIN_VapC4-5_FitB-like"/>
    <property type="match status" value="1"/>
</dbReference>
<dbReference type="KEGG" id="slom:PXH66_18875"/>
<dbReference type="RefSeq" id="WP_330928993.1">
    <property type="nucleotide sequence ID" value="NZ_CP119075.1"/>
</dbReference>
<feature type="domain" description="PIN" evidence="9">
    <location>
        <begin position="4"/>
        <end position="108"/>
    </location>
</feature>
<comment type="function">
    <text evidence="8">Toxic component of a toxin-antitoxin (TA) system. An RNase.</text>
</comment>
<keyword evidence="5 8" id="KW-0378">Hydrolase</keyword>
<keyword evidence="11" id="KW-1185">Reference proteome</keyword>
<evidence type="ECO:0000256" key="7">
    <source>
        <dbReference type="ARBA" id="ARBA00038093"/>
    </source>
</evidence>
<dbReference type="EC" id="3.1.-.-" evidence="8"/>
<keyword evidence="6 8" id="KW-0460">Magnesium</keyword>